<gene>
    <name evidence="2" type="ORF">CEUSTIGMA_g12868.t1</name>
</gene>
<reference evidence="2 3" key="1">
    <citation type="submission" date="2017-08" db="EMBL/GenBank/DDBJ databases">
        <title>Acidophilic green algal genome provides insights into adaptation to an acidic environment.</title>
        <authorList>
            <person name="Hirooka S."/>
            <person name="Hirose Y."/>
            <person name="Kanesaki Y."/>
            <person name="Higuchi S."/>
            <person name="Fujiwara T."/>
            <person name="Onuma R."/>
            <person name="Era A."/>
            <person name="Ohbayashi R."/>
            <person name="Uzuka A."/>
            <person name="Nozaki H."/>
            <person name="Yoshikawa H."/>
            <person name="Miyagishima S.Y."/>
        </authorList>
    </citation>
    <scope>NUCLEOTIDE SEQUENCE [LARGE SCALE GENOMIC DNA]</scope>
    <source>
        <strain evidence="2 3">NIES-2499</strain>
    </source>
</reference>
<evidence type="ECO:0000313" key="3">
    <source>
        <dbReference type="Proteomes" id="UP000232323"/>
    </source>
</evidence>
<evidence type="ECO:0000313" key="2">
    <source>
        <dbReference type="EMBL" id="GAX85452.1"/>
    </source>
</evidence>
<evidence type="ECO:0000256" key="1">
    <source>
        <dbReference type="SAM" id="MobiDB-lite"/>
    </source>
</evidence>
<protein>
    <submittedName>
        <fullName evidence="2">Uncharacterized protein</fullName>
    </submittedName>
</protein>
<feature type="compositionally biased region" description="Basic and acidic residues" evidence="1">
    <location>
        <begin position="65"/>
        <end position="77"/>
    </location>
</feature>
<keyword evidence="3" id="KW-1185">Reference proteome</keyword>
<dbReference type="Proteomes" id="UP000232323">
    <property type="component" value="Unassembled WGS sequence"/>
</dbReference>
<feature type="region of interest" description="Disordered" evidence="1">
    <location>
        <begin position="44"/>
        <end position="125"/>
    </location>
</feature>
<name>A0A250XR84_9CHLO</name>
<proteinExistence type="predicted"/>
<dbReference type="EMBL" id="BEGY01000169">
    <property type="protein sequence ID" value="GAX85452.1"/>
    <property type="molecule type" value="Genomic_DNA"/>
</dbReference>
<sequence>MAKGSRSNHKKAVRTQRRLNMKASWQEEADARRYQALAHALESDSIAPSKTIDSEAQKQPQVIDGRGREGLADKMETDSSVPSVKRRKGVKIKGILKPTKHNKKKTSALWASNFHKSKKGKQGFQ</sequence>
<dbReference type="OrthoDB" id="10504494at2759"/>
<feature type="compositionally biased region" description="Basic residues" evidence="1">
    <location>
        <begin position="115"/>
        <end position="125"/>
    </location>
</feature>
<organism evidence="2 3">
    <name type="scientific">Chlamydomonas eustigma</name>
    <dbReference type="NCBI Taxonomy" id="1157962"/>
    <lineage>
        <taxon>Eukaryota</taxon>
        <taxon>Viridiplantae</taxon>
        <taxon>Chlorophyta</taxon>
        <taxon>core chlorophytes</taxon>
        <taxon>Chlorophyceae</taxon>
        <taxon>CS clade</taxon>
        <taxon>Chlamydomonadales</taxon>
        <taxon>Chlamydomonadaceae</taxon>
        <taxon>Chlamydomonas</taxon>
    </lineage>
</organism>
<feature type="region of interest" description="Disordered" evidence="1">
    <location>
        <begin position="1"/>
        <end position="24"/>
    </location>
</feature>
<accession>A0A250XR84</accession>
<dbReference type="AlphaFoldDB" id="A0A250XR84"/>
<feature type="compositionally biased region" description="Basic residues" evidence="1">
    <location>
        <begin position="1"/>
        <end position="20"/>
    </location>
</feature>
<comment type="caution">
    <text evidence="2">The sequence shown here is derived from an EMBL/GenBank/DDBJ whole genome shotgun (WGS) entry which is preliminary data.</text>
</comment>